<keyword evidence="12 13" id="KW-0119">Carbohydrate metabolism</keyword>
<dbReference type="EMBL" id="CP141885">
    <property type="protein sequence ID" value="WRT67198.1"/>
    <property type="molecule type" value="Genomic_DNA"/>
</dbReference>
<comment type="catalytic activity">
    <reaction evidence="1 13">
        <text>alpha-D-galactose 1-phosphate + UDP-alpha-D-glucose = alpha-D-glucose 1-phosphate + UDP-alpha-D-galactose</text>
        <dbReference type="Rhea" id="RHEA:13989"/>
        <dbReference type="ChEBI" id="CHEBI:58336"/>
        <dbReference type="ChEBI" id="CHEBI:58601"/>
        <dbReference type="ChEBI" id="CHEBI:58885"/>
        <dbReference type="ChEBI" id="CHEBI:66914"/>
        <dbReference type="EC" id="2.7.7.12"/>
    </reaction>
</comment>
<dbReference type="CDD" id="cd00608">
    <property type="entry name" value="GalT"/>
    <property type="match status" value="1"/>
</dbReference>
<keyword evidence="11 13" id="KW-0299">Galactose metabolism</keyword>
<proteinExistence type="inferred from homology"/>
<dbReference type="Gene3D" id="3.30.428.10">
    <property type="entry name" value="HIT-like"/>
    <property type="match status" value="2"/>
</dbReference>
<feature type="compositionally biased region" description="Basic and acidic residues" evidence="14">
    <location>
        <begin position="1"/>
        <end position="15"/>
    </location>
</feature>
<evidence type="ECO:0000256" key="4">
    <source>
        <dbReference type="ARBA" id="ARBA00010951"/>
    </source>
</evidence>
<name>A0ABZ1D064_9TREE</name>
<protein>
    <recommendedName>
        <fullName evidence="6 13">Galactose-1-phosphate uridylyltransferase</fullName>
        <ecNumber evidence="5 13">2.7.7.12</ecNumber>
    </recommendedName>
</protein>
<feature type="domain" description="Galactose-1-phosphate uridyl transferase N-terminal" evidence="15">
    <location>
        <begin position="10"/>
        <end position="194"/>
    </location>
</feature>
<evidence type="ECO:0000256" key="11">
    <source>
        <dbReference type="ARBA" id="ARBA00023144"/>
    </source>
</evidence>
<dbReference type="Pfam" id="PF02744">
    <property type="entry name" value="GalP_UDP_tr_C"/>
    <property type="match status" value="1"/>
</dbReference>
<dbReference type="RefSeq" id="XP_062791938.1">
    <property type="nucleotide sequence ID" value="XM_062935887.1"/>
</dbReference>
<dbReference type="GO" id="GO:0016779">
    <property type="term" value="F:nucleotidyltransferase activity"/>
    <property type="evidence" value="ECO:0007669"/>
    <property type="project" value="UniProtKB-KW"/>
</dbReference>
<keyword evidence="9 13" id="KW-0479">Metal-binding</keyword>
<dbReference type="InterPro" id="IPR005850">
    <property type="entry name" value="GalP_Utransf_C"/>
</dbReference>
<evidence type="ECO:0000256" key="10">
    <source>
        <dbReference type="ARBA" id="ARBA00022833"/>
    </source>
</evidence>
<evidence type="ECO:0000256" key="12">
    <source>
        <dbReference type="ARBA" id="ARBA00023277"/>
    </source>
</evidence>
<evidence type="ECO:0000256" key="6">
    <source>
        <dbReference type="ARBA" id="ARBA00016340"/>
    </source>
</evidence>
<sequence length="398" mass="45525">MSADDLHVPFEPTEHPHRRFNPLTGKHVLVSPHRTKRPWKGQTEEPVIASLPSYDKECNLCPGNERSGGFTNPKYDDTFTFPNDYPALLPESLPTIVPSSNPSPIDSLFQNQPVRGRCKVICFHPRHDLTLARMVPSEIERIIEEWKRVYVDEGEQLRKEGDEGYVQIFENRGAMMGASAPHPHGQVWSLSYIPDEPFTELQNLSSSSSYHLSSPSQSTYPTRDDGHPCLLCSYAAEEVKRKERIVAIDEESGWVGLVPFWATWPYEVILLPYKRHIPSLLQLTQIEIQGLARILKKILVRYDNLFSCPFPYSMGLHQSPLPPLKSESDVAHIHFHFYPPLLRSASVRKFLVGFEMMAEVQRDLTPEQAAEKLRAVEEIHYTERMDNVNEVSVKMAQK</sequence>
<dbReference type="InterPro" id="IPR019779">
    <property type="entry name" value="GalP_UDPtransf1_His-AS"/>
</dbReference>
<evidence type="ECO:0000256" key="3">
    <source>
        <dbReference type="ARBA" id="ARBA00004947"/>
    </source>
</evidence>
<gene>
    <name evidence="17" type="ORF">IL334_004164</name>
</gene>
<evidence type="ECO:0000313" key="18">
    <source>
        <dbReference type="Proteomes" id="UP001329825"/>
    </source>
</evidence>
<comment type="pathway">
    <text evidence="3 13">Carbohydrate metabolism; galactose metabolism.</text>
</comment>
<evidence type="ECO:0000256" key="1">
    <source>
        <dbReference type="ARBA" id="ARBA00001107"/>
    </source>
</evidence>
<evidence type="ECO:0000256" key="7">
    <source>
        <dbReference type="ARBA" id="ARBA00022679"/>
    </source>
</evidence>
<dbReference type="PIRSF" id="PIRSF000808">
    <property type="entry name" value="GalT"/>
    <property type="match status" value="1"/>
</dbReference>
<comment type="similarity">
    <text evidence="4 13">Belongs to the galactose-1-phosphate uridylyltransferase type 1 family.</text>
</comment>
<dbReference type="PANTHER" id="PTHR11943">
    <property type="entry name" value="GALACTOSE-1-PHOSPHATE URIDYLYLTRANSFERASE"/>
    <property type="match status" value="1"/>
</dbReference>
<dbReference type="InterPro" id="IPR036265">
    <property type="entry name" value="HIT-like_sf"/>
</dbReference>
<evidence type="ECO:0000256" key="8">
    <source>
        <dbReference type="ARBA" id="ARBA00022695"/>
    </source>
</evidence>
<evidence type="ECO:0000256" key="2">
    <source>
        <dbReference type="ARBA" id="ARBA00001947"/>
    </source>
</evidence>
<evidence type="ECO:0000256" key="13">
    <source>
        <dbReference type="RuleBase" id="RU000506"/>
    </source>
</evidence>
<dbReference type="NCBIfam" id="TIGR00209">
    <property type="entry name" value="galT_1"/>
    <property type="match status" value="1"/>
</dbReference>
<feature type="domain" description="Galactose-1-phosphate uridyl transferase C-terminal" evidence="16">
    <location>
        <begin position="228"/>
        <end position="384"/>
    </location>
</feature>
<reference evidence="17 18" key="1">
    <citation type="submission" date="2024-01" db="EMBL/GenBank/DDBJ databases">
        <title>Comparative genomics of Cryptococcus and Kwoniella reveals pathogenesis evolution and contrasting modes of karyotype evolution via chromosome fusion or intercentromeric recombination.</title>
        <authorList>
            <person name="Coelho M.A."/>
            <person name="David-Palma M."/>
            <person name="Shea T."/>
            <person name="Bowers K."/>
            <person name="McGinley-Smith S."/>
            <person name="Mohammad A.W."/>
            <person name="Gnirke A."/>
            <person name="Yurkov A.M."/>
            <person name="Nowrousian M."/>
            <person name="Sun S."/>
            <person name="Cuomo C.A."/>
            <person name="Heitman J."/>
        </authorList>
    </citation>
    <scope>NUCLEOTIDE SEQUENCE [LARGE SCALE GENOMIC DNA]</scope>
    <source>
        <strain evidence="17">CBS 11374</strain>
    </source>
</reference>
<feature type="region of interest" description="Disordered" evidence="14">
    <location>
        <begin position="1"/>
        <end position="21"/>
    </location>
</feature>
<dbReference type="Pfam" id="PF01087">
    <property type="entry name" value="GalP_UDP_transf"/>
    <property type="match status" value="1"/>
</dbReference>
<keyword evidence="7 13" id="KW-0808">Transferase</keyword>
<dbReference type="Proteomes" id="UP001329825">
    <property type="component" value="Chromosome 5"/>
</dbReference>
<organism evidence="17 18">
    <name type="scientific">Kwoniella shivajii</name>
    <dbReference type="NCBI Taxonomy" id="564305"/>
    <lineage>
        <taxon>Eukaryota</taxon>
        <taxon>Fungi</taxon>
        <taxon>Dikarya</taxon>
        <taxon>Basidiomycota</taxon>
        <taxon>Agaricomycotina</taxon>
        <taxon>Tremellomycetes</taxon>
        <taxon>Tremellales</taxon>
        <taxon>Cryptococcaceae</taxon>
        <taxon>Kwoniella</taxon>
    </lineage>
</organism>
<keyword evidence="8 13" id="KW-0548">Nucleotidyltransferase</keyword>
<dbReference type="InterPro" id="IPR001937">
    <property type="entry name" value="GalP_UDPtransf1"/>
</dbReference>
<comment type="cofactor">
    <cofactor evidence="2">
        <name>Zn(2+)</name>
        <dbReference type="ChEBI" id="CHEBI:29105"/>
    </cofactor>
</comment>
<dbReference type="PROSITE" id="PS00117">
    <property type="entry name" value="GAL_P_UDP_TRANSF_I"/>
    <property type="match status" value="1"/>
</dbReference>
<accession>A0ABZ1D064</accession>
<dbReference type="PANTHER" id="PTHR11943:SF1">
    <property type="entry name" value="GALACTOSE-1-PHOSPHATE URIDYLYLTRANSFERASE"/>
    <property type="match status" value="1"/>
</dbReference>
<keyword evidence="18" id="KW-1185">Reference proteome</keyword>
<dbReference type="InterPro" id="IPR005849">
    <property type="entry name" value="GalP_Utransf_N"/>
</dbReference>
<evidence type="ECO:0000256" key="5">
    <source>
        <dbReference type="ARBA" id="ARBA00012384"/>
    </source>
</evidence>
<evidence type="ECO:0000259" key="15">
    <source>
        <dbReference type="Pfam" id="PF01087"/>
    </source>
</evidence>
<evidence type="ECO:0000256" key="9">
    <source>
        <dbReference type="ARBA" id="ARBA00022723"/>
    </source>
</evidence>
<evidence type="ECO:0000256" key="14">
    <source>
        <dbReference type="SAM" id="MobiDB-lite"/>
    </source>
</evidence>
<evidence type="ECO:0000259" key="16">
    <source>
        <dbReference type="Pfam" id="PF02744"/>
    </source>
</evidence>
<dbReference type="EC" id="2.7.7.12" evidence="5 13"/>
<dbReference type="SUPFAM" id="SSF54197">
    <property type="entry name" value="HIT-like"/>
    <property type="match status" value="2"/>
</dbReference>
<keyword evidence="10" id="KW-0862">Zinc</keyword>
<dbReference type="GeneID" id="87956295"/>
<evidence type="ECO:0000313" key="17">
    <source>
        <dbReference type="EMBL" id="WRT67198.1"/>
    </source>
</evidence>